<accession>A0A839E2L0</accession>
<dbReference type="PROSITE" id="PS51257">
    <property type="entry name" value="PROKAR_LIPOPROTEIN"/>
    <property type="match status" value="1"/>
</dbReference>
<sequence>MNERGFGAAPVVAAALATAGCGTAGTNTEPERPPAPPSRSQAPVDVNRVDITFASDMIPHHDQAVRMADMVPSRTDDAALRDLAERIRRAQRPEIDRMTGWLRDWQPPTPSGGGHDSTDGMMSAEDMALDEARGHAFEEMWLRMVIEHHEGAVTMARTEFDEGRNDAARELARGITESQRSETAETRAMLG</sequence>
<dbReference type="Proteomes" id="UP000569329">
    <property type="component" value="Unassembled WGS sequence"/>
</dbReference>
<dbReference type="Gene3D" id="1.20.1260.10">
    <property type="match status" value="1"/>
</dbReference>
<evidence type="ECO:0000313" key="4">
    <source>
        <dbReference type="Proteomes" id="UP000569329"/>
    </source>
</evidence>
<feature type="region of interest" description="Disordered" evidence="1">
    <location>
        <begin position="21"/>
        <end position="44"/>
    </location>
</feature>
<reference evidence="3 4" key="1">
    <citation type="submission" date="2020-07" db="EMBL/GenBank/DDBJ databases">
        <title>Sequencing the genomes of 1000 actinobacteria strains.</title>
        <authorList>
            <person name="Klenk H.-P."/>
        </authorList>
    </citation>
    <scope>NUCLEOTIDE SEQUENCE [LARGE SCALE GENOMIC DNA]</scope>
    <source>
        <strain evidence="3 4">DSM 45975</strain>
    </source>
</reference>
<dbReference type="PANTHER" id="PTHR36933">
    <property type="entry name" value="SLL0788 PROTEIN"/>
    <property type="match status" value="1"/>
</dbReference>
<gene>
    <name evidence="3" type="ORF">FHX42_004664</name>
</gene>
<evidence type="ECO:0000313" key="3">
    <source>
        <dbReference type="EMBL" id="MBA8827280.1"/>
    </source>
</evidence>
<comment type="caution">
    <text evidence="3">The sequence shown here is derived from an EMBL/GenBank/DDBJ whole genome shotgun (WGS) entry which is preliminary data.</text>
</comment>
<evidence type="ECO:0000256" key="1">
    <source>
        <dbReference type="SAM" id="MobiDB-lite"/>
    </source>
</evidence>
<dbReference type="RefSeq" id="WP_182546441.1">
    <property type="nucleotide sequence ID" value="NZ_JACGWZ010000007.1"/>
</dbReference>
<dbReference type="InterPro" id="IPR012347">
    <property type="entry name" value="Ferritin-like"/>
</dbReference>
<dbReference type="Pfam" id="PF03713">
    <property type="entry name" value="DUF305"/>
    <property type="match status" value="1"/>
</dbReference>
<evidence type="ECO:0000259" key="2">
    <source>
        <dbReference type="Pfam" id="PF03713"/>
    </source>
</evidence>
<dbReference type="InterPro" id="IPR005183">
    <property type="entry name" value="DUF305_CopM-like"/>
</dbReference>
<feature type="domain" description="DUF305" evidence="2">
    <location>
        <begin position="50"/>
        <end position="190"/>
    </location>
</feature>
<protein>
    <submittedName>
        <fullName evidence="3">Uncharacterized protein (DUF305 family)</fullName>
    </submittedName>
</protein>
<dbReference type="AlphaFoldDB" id="A0A839E2L0"/>
<dbReference type="EMBL" id="JACGWZ010000007">
    <property type="protein sequence ID" value="MBA8827280.1"/>
    <property type="molecule type" value="Genomic_DNA"/>
</dbReference>
<keyword evidence="4" id="KW-1185">Reference proteome</keyword>
<dbReference type="PANTHER" id="PTHR36933:SF1">
    <property type="entry name" value="SLL0788 PROTEIN"/>
    <property type="match status" value="1"/>
</dbReference>
<proteinExistence type="predicted"/>
<name>A0A839E2L0_9PSEU</name>
<organism evidence="3 4">
    <name type="scientific">Halosaccharopolyspora lacisalsi</name>
    <dbReference type="NCBI Taxonomy" id="1000566"/>
    <lineage>
        <taxon>Bacteria</taxon>
        <taxon>Bacillati</taxon>
        <taxon>Actinomycetota</taxon>
        <taxon>Actinomycetes</taxon>
        <taxon>Pseudonocardiales</taxon>
        <taxon>Pseudonocardiaceae</taxon>
        <taxon>Halosaccharopolyspora</taxon>
    </lineage>
</organism>